<keyword evidence="2" id="KW-1133">Transmembrane helix</keyword>
<evidence type="ECO:0000313" key="3">
    <source>
        <dbReference type="EMBL" id="KAK3700301.1"/>
    </source>
</evidence>
<evidence type="ECO:0000313" key="4">
    <source>
        <dbReference type="Proteomes" id="UP001283361"/>
    </source>
</evidence>
<evidence type="ECO:0000256" key="1">
    <source>
        <dbReference type="SAM" id="MobiDB-lite"/>
    </source>
</evidence>
<accession>A0AAE0XNS6</accession>
<feature type="region of interest" description="Disordered" evidence="1">
    <location>
        <begin position="142"/>
        <end position="162"/>
    </location>
</feature>
<proteinExistence type="predicted"/>
<keyword evidence="2" id="KW-0472">Membrane</keyword>
<evidence type="ECO:0000256" key="2">
    <source>
        <dbReference type="SAM" id="Phobius"/>
    </source>
</evidence>
<organism evidence="3 4">
    <name type="scientific">Elysia crispata</name>
    <name type="common">lettuce slug</name>
    <dbReference type="NCBI Taxonomy" id="231223"/>
    <lineage>
        <taxon>Eukaryota</taxon>
        <taxon>Metazoa</taxon>
        <taxon>Spiralia</taxon>
        <taxon>Lophotrochozoa</taxon>
        <taxon>Mollusca</taxon>
        <taxon>Gastropoda</taxon>
        <taxon>Heterobranchia</taxon>
        <taxon>Euthyneura</taxon>
        <taxon>Panpulmonata</taxon>
        <taxon>Sacoglossa</taxon>
        <taxon>Placobranchoidea</taxon>
        <taxon>Plakobranchidae</taxon>
        <taxon>Elysia</taxon>
    </lineage>
</organism>
<reference evidence="3" key="1">
    <citation type="journal article" date="2023" name="G3 (Bethesda)">
        <title>A reference genome for the long-term kleptoplast-retaining sea slug Elysia crispata morphotype clarki.</title>
        <authorList>
            <person name="Eastman K.E."/>
            <person name="Pendleton A.L."/>
            <person name="Shaikh M.A."/>
            <person name="Suttiyut T."/>
            <person name="Ogas R."/>
            <person name="Tomko P."/>
            <person name="Gavelis G."/>
            <person name="Widhalm J.R."/>
            <person name="Wisecaver J.H."/>
        </authorList>
    </citation>
    <scope>NUCLEOTIDE SEQUENCE</scope>
    <source>
        <strain evidence="3">ECLA1</strain>
    </source>
</reference>
<comment type="caution">
    <text evidence="3">The sequence shown here is derived from an EMBL/GenBank/DDBJ whole genome shotgun (WGS) entry which is preliminary data.</text>
</comment>
<feature type="transmembrane region" description="Helical" evidence="2">
    <location>
        <begin position="21"/>
        <end position="39"/>
    </location>
</feature>
<dbReference type="EMBL" id="JAWDGP010007919">
    <property type="protein sequence ID" value="KAK3700301.1"/>
    <property type="molecule type" value="Genomic_DNA"/>
</dbReference>
<dbReference type="Proteomes" id="UP001283361">
    <property type="component" value="Unassembled WGS sequence"/>
</dbReference>
<keyword evidence="4" id="KW-1185">Reference proteome</keyword>
<sequence>MLLLDFQPYNSKEKDAYHSRIIVIVSLSFVQFVLAAMAVSRTQEACQVVHCPTASSLHGGPLTLSSVCRPRATGVTRIYGLASTYGSQISSQRNGYMFSEEWLGANPTVQSKPMVYNRSVVVLSPAISLAIRHHMMRMQLMDPPEPGSPSNMIRIRSVPQTR</sequence>
<dbReference type="AlphaFoldDB" id="A0AAE0XNS6"/>
<gene>
    <name evidence="3" type="ORF">RRG08_033578</name>
</gene>
<protein>
    <submittedName>
        <fullName evidence="3">Uncharacterized protein</fullName>
    </submittedName>
</protein>
<name>A0AAE0XNS6_9GAST</name>
<keyword evidence="2" id="KW-0812">Transmembrane</keyword>